<accession>A0A4R1BMT3</accession>
<evidence type="ECO:0000256" key="1">
    <source>
        <dbReference type="ARBA" id="ARBA00022801"/>
    </source>
</evidence>
<protein>
    <submittedName>
        <fullName evidence="4">Alpha/beta hydrolase</fullName>
    </submittedName>
</protein>
<dbReference type="InterPro" id="IPR049492">
    <property type="entry name" value="BD-FAE-like_dom"/>
</dbReference>
<name>A0A4R1BMT3_9BACT</name>
<dbReference type="PANTHER" id="PTHR48081">
    <property type="entry name" value="AB HYDROLASE SUPERFAMILY PROTEIN C4A8.06C"/>
    <property type="match status" value="1"/>
</dbReference>
<reference evidence="4 5" key="1">
    <citation type="submission" date="2019-03" db="EMBL/GenBank/DDBJ databases">
        <authorList>
            <person name="Kim M.K.M."/>
        </authorList>
    </citation>
    <scope>NUCLEOTIDE SEQUENCE [LARGE SCALE GENOMIC DNA]</scope>
    <source>
        <strain evidence="4 5">17J68-12</strain>
    </source>
</reference>
<dbReference type="OrthoDB" id="9777975at2"/>
<feature type="domain" description="BD-FAE-like" evidence="3">
    <location>
        <begin position="50"/>
        <end position="248"/>
    </location>
</feature>
<evidence type="ECO:0000259" key="3">
    <source>
        <dbReference type="Pfam" id="PF20434"/>
    </source>
</evidence>
<evidence type="ECO:0000256" key="2">
    <source>
        <dbReference type="SAM" id="SignalP"/>
    </source>
</evidence>
<dbReference type="Pfam" id="PF20434">
    <property type="entry name" value="BD-FAE"/>
    <property type="match status" value="1"/>
</dbReference>
<comment type="caution">
    <text evidence="4">The sequence shown here is derived from an EMBL/GenBank/DDBJ whole genome shotgun (WGS) entry which is preliminary data.</text>
</comment>
<organism evidence="4 5">
    <name type="scientific">Flaviaesturariibacter flavus</name>
    <dbReference type="NCBI Taxonomy" id="2502780"/>
    <lineage>
        <taxon>Bacteria</taxon>
        <taxon>Pseudomonadati</taxon>
        <taxon>Bacteroidota</taxon>
        <taxon>Chitinophagia</taxon>
        <taxon>Chitinophagales</taxon>
        <taxon>Chitinophagaceae</taxon>
        <taxon>Flaviaestuariibacter</taxon>
    </lineage>
</organism>
<proteinExistence type="predicted"/>
<dbReference type="SUPFAM" id="SSF53474">
    <property type="entry name" value="alpha/beta-Hydrolases"/>
    <property type="match status" value="1"/>
</dbReference>
<dbReference type="Proteomes" id="UP000295334">
    <property type="component" value="Unassembled WGS sequence"/>
</dbReference>
<keyword evidence="5" id="KW-1185">Reference proteome</keyword>
<keyword evidence="2" id="KW-0732">Signal</keyword>
<dbReference type="AlphaFoldDB" id="A0A4R1BMT3"/>
<feature type="signal peptide" evidence="2">
    <location>
        <begin position="1"/>
        <end position="16"/>
    </location>
</feature>
<dbReference type="RefSeq" id="WP_131447059.1">
    <property type="nucleotide sequence ID" value="NZ_SJZI01000004.1"/>
</dbReference>
<sequence length="288" mass="32095">MLKSLTVALTALLLFAACTRRDTTDPWNTPALAADSLFNLAYDSDTAQKLDLYLPQGRSADSTPLLIVIHGGAWMSGDKRDMTPWVQVMRQRLPGWAIANTNYRLASATPPYNFFPAQETDLQLAVKYLYDRRMQHHYSDRIVLLGYSSGGQLALLHSYKRFDPVGIKAAVALSGPSDMADLYQYQPINVQYGMQLLMGGTPTSNPTLYAQSSAKTYVASHVPQTFLVQGGLDSVVPYTQTAALQAQLQSAGVRNSYIFYPNEKHVYNDSTLYKVIDTASHWLQRYVH</sequence>
<evidence type="ECO:0000313" key="5">
    <source>
        <dbReference type="Proteomes" id="UP000295334"/>
    </source>
</evidence>
<feature type="chain" id="PRO_5020678212" evidence="2">
    <location>
        <begin position="17"/>
        <end position="288"/>
    </location>
</feature>
<dbReference type="EMBL" id="SJZI01000004">
    <property type="protein sequence ID" value="TCJ18657.1"/>
    <property type="molecule type" value="Genomic_DNA"/>
</dbReference>
<dbReference type="InterPro" id="IPR050300">
    <property type="entry name" value="GDXG_lipolytic_enzyme"/>
</dbReference>
<dbReference type="GO" id="GO:0016787">
    <property type="term" value="F:hydrolase activity"/>
    <property type="evidence" value="ECO:0007669"/>
    <property type="project" value="UniProtKB-KW"/>
</dbReference>
<dbReference type="Gene3D" id="3.40.50.1820">
    <property type="entry name" value="alpha/beta hydrolase"/>
    <property type="match status" value="1"/>
</dbReference>
<gene>
    <name evidence="4" type="ORF">EPD60_03925</name>
</gene>
<evidence type="ECO:0000313" key="4">
    <source>
        <dbReference type="EMBL" id="TCJ18657.1"/>
    </source>
</evidence>
<dbReference type="InterPro" id="IPR029058">
    <property type="entry name" value="AB_hydrolase_fold"/>
</dbReference>
<dbReference type="PANTHER" id="PTHR48081:SF33">
    <property type="entry name" value="KYNURENINE FORMAMIDASE"/>
    <property type="match status" value="1"/>
</dbReference>
<keyword evidence="1 4" id="KW-0378">Hydrolase</keyword>
<dbReference type="PROSITE" id="PS51257">
    <property type="entry name" value="PROKAR_LIPOPROTEIN"/>
    <property type="match status" value="1"/>
</dbReference>